<keyword evidence="2" id="KW-0058">Aromatic hydrocarbons catabolism</keyword>
<organism evidence="6 7">
    <name type="scientific">Antrodiella citrinella</name>
    <dbReference type="NCBI Taxonomy" id="2447956"/>
    <lineage>
        <taxon>Eukaryota</taxon>
        <taxon>Fungi</taxon>
        <taxon>Dikarya</taxon>
        <taxon>Basidiomycota</taxon>
        <taxon>Agaricomycotina</taxon>
        <taxon>Agaricomycetes</taxon>
        <taxon>Polyporales</taxon>
        <taxon>Steccherinaceae</taxon>
        <taxon>Antrodiella</taxon>
    </lineage>
</organism>
<evidence type="ECO:0000256" key="4">
    <source>
        <dbReference type="PIRSR" id="PIRSR001112-1"/>
    </source>
</evidence>
<evidence type="ECO:0000313" key="7">
    <source>
        <dbReference type="Proteomes" id="UP000308730"/>
    </source>
</evidence>
<dbReference type="EMBL" id="SGPM01000207">
    <property type="protein sequence ID" value="THH28032.1"/>
    <property type="molecule type" value="Genomic_DNA"/>
</dbReference>
<proteinExistence type="inferred from homology"/>
<evidence type="ECO:0000256" key="2">
    <source>
        <dbReference type="ARBA" id="ARBA00022797"/>
    </source>
</evidence>
<dbReference type="GO" id="GO:0004301">
    <property type="term" value="F:epoxide hydrolase activity"/>
    <property type="evidence" value="ECO:0007669"/>
    <property type="project" value="TreeGrafter"/>
</dbReference>
<accession>A0A4S4MPU0</accession>
<dbReference type="GO" id="GO:0097176">
    <property type="term" value="P:epoxide metabolic process"/>
    <property type="evidence" value="ECO:0007669"/>
    <property type="project" value="TreeGrafter"/>
</dbReference>
<dbReference type="Gene3D" id="3.40.50.1820">
    <property type="entry name" value="alpha/beta hydrolase"/>
    <property type="match status" value="1"/>
</dbReference>
<feature type="active site" description="Nucleophile" evidence="4">
    <location>
        <position position="179"/>
    </location>
</feature>
<dbReference type="Pfam" id="PF06441">
    <property type="entry name" value="EHN"/>
    <property type="match status" value="1"/>
</dbReference>
<dbReference type="InterPro" id="IPR029058">
    <property type="entry name" value="AB_hydrolase_fold"/>
</dbReference>
<feature type="domain" description="Epoxide hydrolase N-terminal" evidence="5">
    <location>
        <begin position="5"/>
        <end position="114"/>
    </location>
</feature>
<name>A0A4S4MPU0_9APHY</name>
<evidence type="ECO:0000256" key="1">
    <source>
        <dbReference type="ARBA" id="ARBA00010088"/>
    </source>
</evidence>
<dbReference type="InterPro" id="IPR010497">
    <property type="entry name" value="Epoxide_hydro_N"/>
</dbReference>
<feature type="active site" description="Proton donor" evidence="4">
    <location>
        <position position="313"/>
    </location>
</feature>
<comment type="similarity">
    <text evidence="1">Belongs to the peptidase S33 family.</text>
</comment>
<dbReference type="Proteomes" id="UP000308730">
    <property type="component" value="Unassembled WGS sequence"/>
</dbReference>
<dbReference type="InterPro" id="IPR016292">
    <property type="entry name" value="Epoxide_hydrolase"/>
</dbReference>
<protein>
    <recommendedName>
        <fullName evidence="5">Epoxide hydrolase N-terminal domain-containing protein</fullName>
    </recommendedName>
</protein>
<dbReference type="PRINTS" id="PR00412">
    <property type="entry name" value="EPOXHYDRLASE"/>
</dbReference>
<evidence type="ECO:0000259" key="5">
    <source>
        <dbReference type="Pfam" id="PF06441"/>
    </source>
</evidence>
<evidence type="ECO:0000256" key="3">
    <source>
        <dbReference type="ARBA" id="ARBA00022801"/>
    </source>
</evidence>
<dbReference type="PANTHER" id="PTHR21661:SF35">
    <property type="entry name" value="EPOXIDE HYDROLASE"/>
    <property type="match status" value="1"/>
</dbReference>
<dbReference type="SUPFAM" id="SSF53474">
    <property type="entry name" value="alpha/beta-Hydrolases"/>
    <property type="match status" value="1"/>
</dbReference>
<dbReference type="PIRSF" id="PIRSF001112">
    <property type="entry name" value="Epoxide_hydrolase"/>
    <property type="match status" value="1"/>
</dbReference>
<reference evidence="6 7" key="1">
    <citation type="submission" date="2019-02" db="EMBL/GenBank/DDBJ databases">
        <title>Genome sequencing of the rare red list fungi Antrodiella citrinella (Flaviporus citrinellus).</title>
        <authorList>
            <person name="Buettner E."/>
            <person name="Kellner H."/>
        </authorList>
    </citation>
    <scope>NUCLEOTIDE SEQUENCE [LARGE SCALE GENOMIC DNA]</scope>
    <source>
        <strain evidence="6 7">DSM 108506</strain>
    </source>
</reference>
<gene>
    <name evidence="6" type="ORF">EUX98_g6159</name>
</gene>
<keyword evidence="3" id="KW-0378">Hydrolase</keyword>
<dbReference type="PANTHER" id="PTHR21661">
    <property type="entry name" value="EPOXIDE HYDROLASE 1-RELATED"/>
    <property type="match status" value="1"/>
</dbReference>
<dbReference type="OrthoDB" id="7130006at2759"/>
<sequence length="394" mass="44889">MTEEKTFKLTVPDSELELLRKKLDLARFPDELNEAGWEYGTPLADVRRLVARWKDGFDWRAAEAKINELPQFTRDIDVDRFGTLNIHYVHAKSASKDALPLLFVHGWPGHFMEVAKILPLLTSPSGDHRGFHVVALSLPGYGFSEGPKDKGFTIPQYAEVAHKLMLALGYNKYVAQGGDLGTAVSRNLAHLYGHKHVQAWHTNMPSAVPPTFYQSPLLYLQYLLTPFSSSDVKGLQKTKKFQDDGRGYMGMQSTRPQTLGYSIADSPVGLLAWVYEKLVAWTDNYPWEDDEVLAWVSIYWFSRDGPATTFRIYYEYVHNRKISTPPWTSVPFGISYFPEEIAYTPKLWMRTVGNVVFESEHTTGGHFAAHEKPNELVEDLRTFFSKEVVVKAFK</sequence>
<evidence type="ECO:0000313" key="6">
    <source>
        <dbReference type="EMBL" id="THH28032.1"/>
    </source>
</evidence>
<feature type="active site" description="Proton acceptor" evidence="4">
    <location>
        <position position="366"/>
    </location>
</feature>
<comment type="caution">
    <text evidence="6">The sequence shown here is derived from an EMBL/GenBank/DDBJ whole genome shotgun (WGS) entry which is preliminary data.</text>
</comment>
<dbReference type="AlphaFoldDB" id="A0A4S4MPU0"/>
<dbReference type="InterPro" id="IPR000639">
    <property type="entry name" value="Epox_hydrolase-like"/>
</dbReference>
<keyword evidence="7" id="KW-1185">Reference proteome</keyword>